<evidence type="ECO:0000313" key="2">
    <source>
        <dbReference type="Proteomes" id="UP000236021"/>
    </source>
</evidence>
<dbReference type="EMBL" id="POUI01000013">
    <property type="protein sequence ID" value="PNF82801.1"/>
    <property type="molecule type" value="Genomic_DNA"/>
</dbReference>
<keyword evidence="2" id="KW-1185">Reference proteome</keyword>
<gene>
    <name evidence="1" type="ORF">CXK93_21905</name>
</gene>
<proteinExistence type="predicted"/>
<evidence type="ECO:0000313" key="1">
    <source>
        <dbReference type="EMBL" id="PNF82801.1"/>
    </source>
</evidence>
<organism evidence="1 2">
    <name type="scientific">Stutzerimonas decontaminans</name>
    <dbReference type="NCBI Taxonomy" id="3022791"/>
    <lineage>
        <taxon>Bacteria</taxon>
        <taxon>Pseudomonadati</taxon>
        <taxon>Pseudomonadota</taxon>
        <taxon>Gammaproteobacteria</taxon>
        <taxon>Pseudomonadales</taxon>
        <taxon>Pseudomonadaceae</taxon>
        <taxon>Stutzerimonas</taxon>
    </lineage>
</organism>
<sequence length="92" mass="10122">MPGRNDQVRLKASDLRIKHQCTKCDHWLTAHAVPWGEPLAMLVTGYCSHCGASYLSLRDASEEGIEGAALDLARYFLQVAPALGQPDMKTTH</sequence>
<reference evidence="1 2" key="1">
    <citation type="submission" date="2018-01" db="EMBL/GenBank/DDBJ databases">
        <title>Denitrification phenotypes of diverse strains of Pseudomonas stutzeri.</title>
        <authorList>
            <person name="Milligan D.A."/>
            <person name="Bergaust L."/>
            <person name="Bakken L.R."/>
            <person name="Frostegard A."/>
        </authorList>
    </citation>
    <scope>NUCLEOTIDE SEQUENCE [LARGE SCALE GENOMIC DNA]</scope>
    <source>
        <strain evidence="1 2">ST27MN3</strain>
    </source>
</reference>
<comment type="caution">
    <text evidence="1">The sequence shown here is derived from an EMBL/GenBank/DDBJ whole genome shotgun (WGS) entry which is preliminary data.</text>
</comment>
<name>A0ABX4VRJ9_9GAMM</name>
<accession>A0ABX4VRJ9</accession>
<protein>
    <submittedName>
        <fullName evidence="1">Uncharacterized protein</fullName>
    </submittedName>
</protein>
<dbReference type="Proteomes" id="UP000236021">
    <property type="component" value="Unassembled WGS sequence"/>
</dbReference>